<dbReference type="EMBL" id="FQZM01000021">
    <property type="protein sequence ID" value="SHJ14738.1"/>
    <property type="molecule type" value="Genomic_DNA"/>
</dbReference>
<evidence type="ECO:0000313" key="1">
    <source>
        <dbReference type="EMBL" id="SHJ14738.1"/>
    </source>
</evidence>
<evidence type="ECO:0000313" key="2">
    <source>
        <dbReference type="Proteomes" id="UP000184529"/>
    </source>
</evidence>
<accession>A0A1M6GXM5</accession>
<organism evidence="1 2">
    <name type="scientific">Desulfofundulus thermosubterraneus DSM 16057</name>
    <dbReference type="NCBI Taxonomy" id="1121432"/>
    <lineage>
        <taxon>Bacteria</taxon>
        <taxon>Bacillati</taxon>
        <taxon>Bacillota</taxon>
        <taxon>Clostridia</taxon>
        <taxon>Eubacteriales</taxon>
        <taxon>Peptococcaceae</taxon>
        <taxon>Desulfofundulus</taxon>
    </lineage>
</organism>
<sequence>MKIIQHVYNSFLQVATLIFEKLEKGIDYPRFQLELRDVLNELCRNIRKSV</sequence>
<reference evidence="2" key="1">
    <citation type="submission" date="2016-11" db="EMBL/GenBank/DDBJ databases">
        <authorList>
            <person name="Varghese N."/>
            <person name="Submissions S."/>
        </authorList>
    </citation>
    <scope>NUCLEOTIDE SEQUENCE [LARGE SCALE GENOMIC DNA]</scope>
    <source>
        <strain evidence="2">DSM 16057</strain>
    </source>
</reference>
<dbReference type="Proteomes" id="UP000184529">
    <property type="component" value="Unassembled WGS sequence"/>
</dbReference>
<proteinExistence type="predicted"/>
<name>A0A1M6GXM5_9FIRM</name>
<protein>
    <submittedName>
        <fullName evidence="1">Uncharacterized protein</fullName>
    </submittedName>
</protein>
<dbReference type="AlphaFoldDB" id="A0A1M6GXM5"/>
<gene>
    <name evidence="1" type="ORF">SAMN02745219_01842</name>
</gene>
<keyword evidence="2" id="KW-1185">Reference proteome</keyword>